<sequence>MDSRSISPRRSRRLSGPSFPRSPVGFNDCHPVSPYLHPPELRSASLPELFLSCLAHMLMLFPCGSAQIQRLNSSGPPIYYFNAHTDVSAGLGARLRLLIRWMQNAVWTAVHRHLHAGPARQLYPAKNTRHGGCTGAVYNGGQDEPATPSTPCFSAPPPPQLCPHPRRAASSRRKLTGAPWRHLPSPKLKYVHVRAQRRTPVLTSCPSLSQFEDLLYPPDHADEPFPDCPAYVFPTLDKIPRSRRHRKSARRESLSTRMARRLTETFRQPPPSTKPLTSERSDSLPDNALLFICP</sequence>
<comment type="caution">
    <text evidence="1">The sequence shown here is derived from an EMBL/GenBank/DDBJ whole genome shotgun (WGS) entry which is preliminary data.</text>
</comment>
<keyword evidence="2" id="KW-1185">Reference proteome</keyword>
<dbReference type="Proteomes" id="UP000814033">
    <property type="component" value="Unassembled WGS sequence"/>
</dbReference>
<dbReference type="EMBL" id="MU275998">
    <property type="protein sequence ID" value="KAI0043970.1"/>
    <property type="molecule type" value="Genomic_DNA"/>
</dbReference>
<gene>
    <name evidence="1" type="ORF">FA95DRAFT_327295</name>
</gene>
<reference evidence="1" key="2">
    <citation type="journal article" date="2022" name="New Phytol.">
        <title>Evolutionary transition to the ectomycorrhizal habit in the genomes of a hyperdiverse lineage of mushroom-forming fungi.</title>
        <authorList>
            <person name="Looney B."/>
            <person name="Miyauchi S."/>
            <person name="Morin E."/>
            <person name="Drula E."/>
            <person name="Courty P.E."/>
            <person name="Kohler A."/>
            <person name="Kuo A."/>
            <person name="LaButti K."/>
            <person name="Pangilinan J."/>
            <person name="Lipzen A."/>
            <person name="Riley R."/>
            <person name="Andreopoulos W."/>
            <person name="He G."/>
            <person name="Johnson J."/>
            <person name="Nolan M."/>
            <person name="Tritt A."/>
            <person name="Barry K.W."/>
            <person name="Grigoriev I.V."/>
            <person name="Nagy L.G."/>
            <person name="Hibbett D."/>
            <person name="Henrissat B."/>
            <person name="Matheny P.B."/>
            <person name="Labbe J."/>
            <person name="Martin F.M."/>
        </authorList>
    </citation>
    <scope>NUCLEOTIDE SEQUENCE</scope>
    <source>
        <strain evidence="1">FP105234-sp</strain>
    </source>
</reference>
<evidence type="ECO:0000313" key="1">
    <source>
        <dbReference type="EMBL" id="KAI0043970.1"/>
    </source>
</evidence>
<evidence type="ECO:0000313" key="2">
    <source>
        <dbReference type="Proteomes" id="UP000814033"/>
    </source>
</evidence>
<reference evidence="1" key="1">
    <citation type="submission" date="2021-02" db="EMBL/GenBank/DDBJ databases">
        <authorList>
            <consortium name="DOE Joint Genome Institute"/>
            <person name="Ahrendt S."/>
            <person name="Looney B.P."/>
            <person name="Miyauchi S."/>
            <person name="Morin E."/>
            <person name="Drula E."/>
            <person name="Courty P.E."/>
            <person name="Chicoki N."/>
            <person name="Fauchery L."/>
            <person name="Kohler A."/>
            <person name="Kuo A."/>
            <person name="Labutti K."/>
            <person name="Pangilinan J."/>
            <person name="Lipzen A."/>
            <person name="Riley R."/>
            <person name="Andreopoulos W."/>
            <person name="He G."/>
            <person name="Johnson J."/>
            <person name="Barry K.W."/>
            <person name="Grigoriev I.V."/>
            <person name="Nagy L."/>
            <person name="Hibbett D."/>
            <person name="Henrissat B."/>
            <person name="Matheny P.B."/>
            <person name="Labbe J."/>
            <person name="Martin F."/>
        </authorList>
    </citation>
    <scope>NUCLEOTIDE SEQUENCE</scope>
    <source>
        <strain evidence="1">FP105234-sp</strain>
    </source>
</reference>
<proteinExistence type="predicted"/>
<name>A0ACB8RIU8_9AGAM</name>
<organism evidence="1 2">
    <name type="scientific">Auriscalpium vulgare</name>
    <dbReference type="NCBI Taxonomy" id="40419"/>
    <lineage>
        <taxon>Eukaryota</taxon>
        <taxon>Fungi</taxon>
        <taxon>Dikarya</taxon>
        <taxon>Basidiomycota</taxon>
        <taxon>Agaricomycotina</taxon>
        <taxon>Agaricomycetes</taxon>
        <taxon>Russulales</taxon>
        <taxon>Auriscalpiaceae</taxon>
        <taxon>Auriscalpium</taxon>
    </lineage>
</organism>
<accession>A0ACB8RIU8</accession>
<protein>
    <submittedName>
        <fullName evidence="1">Uncharacterized protein</fullName>
    </submittedName>
</protein>